<name>A0A8S3CLV9_9BILA</name>
<dbReference type="EMBL" id="CAJOBI010180899">
    <property type="protein sequence ID" value="CAF4925779.1"/>
    <property type="molecule type" value="Genomic_DNA"/>
</dbReference>
<dbReference type="Proteomes" id="UP000676336">
    <property type="component" value="Unassembled WGS sequence"/>
</dbReference>
<gene>
    <name evidence="2" type="ORF">SMN809_LOCUS52940</name>
</gene>
<accession>A0A8S3CLV9</accession>
<feature type="region of interest" description="Disordered" evidence="1">
    <location>
        <begin position="13"/>
        <end position="36"/>
    </location>
</feature>
<protein>
    <submittedName>
        <fullName evidence="2">Uncharacterized protein</fullName>
    </submittedName>
</protein>
<reference evidence="2" key="1">
    <citation type="submission" date="2021-02" db="EMBL/GenBank/DDBJ databases">
        <authorList>
            <person name="Nowell W R."/>
        </authorList>
    </citation>
    <scope>NUCLEOTIDE SEQUENCE</scope>
</reference>
<feature type="non-terminal residue" evidence="2">
    <location>
        <position position="60"/>
    </location>
</feature>
<dbReference type="AlphaFoldDB" id="A0A8S3CLV9"/>
<feature type="compositionally biased region" description="Polar residues" evidence="1">
    <location>
        <begin position="26"/>
        <end position="36"/>
    </location>
</feature>
<feature type="compositionally biased region" description="Basic and acidic residues" evidence="1">
    <location>
        <begin position="13"/>
        <end position="22"/>
    </location>
</feature>
<sequence length="60" mass="6969">KLCGRVQNQVRAFERHSSDNVHNRSHTQSVTRRLSSQEINEVNKSPFTIGLMHTPEQRII</sequence>
<evidence type="ECO:0000313" key="2">
    <source>
        <dbReference type="EMBL" id="CAF4925779.1"/>
    </source>
</evidence>
<proteinExistence type="predicted"/>
<evidence type="ECO:0000256" key="1">
    <source>
        <dbReference type="SAM" id="MobiDB-lite"/>
    </source>
</evidence>
<comment type="caution">
    <text evidence="2">The sequence shown here is derived from an EMBL/GenBank/DDBJ whole genome shotgun (WGS) entry which is preliminary data.</text>
</comment>
<organism evidence="2 3">
    <name type="scientific">Rotaria magnacalcarata</name>
    <dbReference type="NCBI Taxonomy" id="392030"/>
    <lineage>
        <taxon>Eukaryota</taxon>
        <taxon>Metazoa</taxon>
        <taxon>Spiralia</taxon>
        <taxon>Gnathifera</taxon>
        <taxon>Rotifera</taxon>
        <taxon>Eurotatoria</taxon>
        <taxon>Bdelloidea</taxon>
        <taxon>Philodinida</taxon>
        <taxon>Philodinidae</taxon>
        <taxon>Rotaria</taxon>
    </lineage>
</organism>
<feature type="non-terminal residue" evidence="2">
    <location>
        <position position="1"/>
    </location>
</feature>
<evidence type="ECO:0000313" key="3">
    <source>
        <dbReference type="Proteomes" id="UP000676336"/>
    </source>
</evidence>